<reference evidence="2" key="1">
    <citation type="submission" date="2022-06" db="EMBL/GenBank/DDBJ databases">
        <title>Uncovering the hologenomic basis of an extraordinary plant invasion.</title>
        <authorList>
            <person name="Bieker V.C."/>
            <person name="Martin M.D."/>
            <person name="Gilbert T."/>
            <person name="Hodgins K."/>
            <person name="Battlay P."/>
            <person name="Petersen B."/>
            <person name="Wilson J."/>
        </authorList>
    </citation>
    <scope>NUCLEOTIDE SEQUENCE</scope>
    <source>
        <strain evidence="2">AA19_3_7</strain>
        <tissue evidence="2">Leaf</tissue>
    </source>
</reference>
<organism evidence="2 3">
    <name type="scientific">Ambrosia artemisiifolia</name>
    <name type="common">Common ragweed</name>
    <dbReference type="NCBI Taxonomy" id="4212"/>
    <lineage>
        <taxon>Eukaryota</taxon>
        <taxon>Viridiplantae</taxon>
        <taxon>Streptophyta</taxon>
        <taxon>Embryophyta</taxon>
        <taxon>Tracheophyta</taxon>
        <taxon>Spermatophyta</taxon>
        <taxon>Magnoliopsida</taxon>
        <taxon>eudicotyledons</taxon>
        <taxon>Gunneridae</taxon>
        <taxon>Pentapetalae</taxon>
        <taxon>asterids</taxon>
        <taxon>campanulids</taxon>
        <taxon>Asterales</taxon>
        <taxon>Asteraceae</taxon>
        <taxon>Asteroideae</taxon>
        <taxon>Heliantheae alliance</taxon>
        <taxon>Heliantheae</taxon>
        <taxon>Ambrosia</taxon>
    </lineage>
</organism>
<keyword evidence="3" id="KW-1185">Reference proteome</keyword>
<evidence type="ECO:0000313" key="3">
    <source>
        <dbReference type="Proteomes" id="UP001206925"/>
    </source>
</evidence>
<feature type="non-terminal residue" evidence="2">
    <location>
        <position position="162"/>
    </location>
</feature>
<gene>
    <name evidence="2" type="ORF">M8C21_003797</name>
</gene>
<dbReference type="AlphaFoldDB" id="A0AAD5BXC2"/>
<dbReference type="Proteomes" id="UP001206925">
    <property type="component" value="Unassembled WGS sequence"/>
</dbReference>
<feature type="non-terminal residue" evidence="2">
    <location>
        <position position="1"/>
    </location>
</feature>
<dbReference type="EMBL" id="JAMZMK010010538">
    <property type="protein sequence ID" value="KAI7731130.1"/>
    <property type="molecule type" value="Genomic_DNA"/>
</dbReference>
<feature type="compositionally biased region" description="Basic and acidic residues" evidence="1">
    <location>
        <begin position="15"/>
        <end position="30"/>
    </location>
</feature>
<comment type="caution">
    <text evidence="2">The sequence shown here is derived from an EMBL/GenBank/DDBJ whole genome shotgun (WGS) entry which is preliminary data.</text>
</comment>
<feature type="region of interest" description="Disordered" evidence="1">
    <location>
        <begin position="1"/>
        <end position="30"/>
    </location>
</feature>
<proteinExistence type="predicted"/>
<accession>A0AAD5BXC2</accession>
<name>A0AAD5BXC2_AMBAR</name>
<sequence length="162" mass="18694">GVVEEDGWQEAQSEIDTRAHKSKNGHRERTKVQPPLLSAVSVRTQAFGEPIAEKRVKCRNHGTFVWKKKTGRWVPTLPRIVAMCGDEVVDALLMFLRWFRTTGMWLELLLRPDIDDSVWFRLHSRVFVCMNMSVDTNASERQCIHYLGLQRARTPPPPVGRK</sequence>
<evidence type="ECO:0000256" key="1">
    <source>
        <dbReference type="SAM" id="MobiDB-lite"/>
    </source>
</evidence>
<protein>
    <submittedName>
        <fullName evidence="2">Uncharacterized protein</fullName>
    </submittedName>
</protein>
<evidence type="ECO:0000313" key="2">
    <source>
        <dbReference type="EMBL" id="KAI7731130.1"/>
    </source>
</evidence>